<dbReference type="SUPFAM" id="SSF55874">
    <property type="entry name" value="ATPase domain of HSP90 chaperone/DNA topoisomerase II/histidine kinase"/>
    <property type="match status" value="1"/>
</dbReference>
<reference evidence="14" key="2">
    <citation type="submission" date="2021-01" db="EMBL/GenBank/DDBJ databases">
        <authorList>
            <person name="Yu Y."/>
        </authorList>
    </citation>
    <scope>NUCLEOTIDE SEQUENCE</scope>
    <source>
        <strain evidence="14">As-5</strain>
        <strain evidence="15">As-6</strain>
    </source>
</reference>
<comment type="catalytic activity">
    <reaction evidence="1">
        <text>ATP + protein L-histidine = ADP + protein N-phospho-L-histidine.</text>
        <dbReference type="EC" id="2.7.13.3"/>
    </reaction>
</comment>
<dbReference type="InterPro" id="IPR036890">
    <property type="entry name" value="HATPase_C_sf"/>
</dbReference>
<dbReference type="Pfam" id="PF00512">
    <property type="entry name" value="HisKA"/>
    <property type="match status" value="1"/>
</dbReference>
<keyword evidence="10 11" id="KW-0472">Membrane</keyword>
<evidence type="ECO:0000256" key="3">
    <source>
        <dbReference type="ARBA" id="ARBA00012438"/>
    </source>
</evidence>
<evidence type="ECO:0000256" key="10">
    <source>
        <dbReference type="ARBA" id="ARBA00023136"/>
    </source>
</evidence>
<evidence type="ECO:0000256" key="9">
    <source>
        <dbReference type="ARBA" id="ARBA00023012"/>
    </source>
</evidence>
<dbReference type="InterPro" id="IPR003661">
    <property type="entry name" value="HisK_dim/P_dom"/>
</dbReference>
<dbReference type="EMBL" id="JAFFTA010000001">
    <property type="protein sequence ID" value="MBM9912194.1"/>
    <property type="molecule type" value="Genomic_DNA"/>
</dbReference>
<evidence type="ECO:0000313" key="16">
    <source>
        <dbReference type="Proteomes" id="UP000749453"/>
    </source>
</evidence>
<dbReference type="PROSITE" id="PS50885">
    <property type="entry name" value="HAMP"/>
    <property type="match status" value="1"/>
</dbReference>
<dbReference type="SMART" id="SM00387">
    <property type="entry name" value="HATPase_c"/>
    <property type="match status" value="1"/>
</dbReference>
<keyword evidence="16" id="KW-1185">Reference proteome</keyword>
<dbReference type="RefSeq" id="WP_205404143.1">
    <property type="nucleotide sequence ID" value="NZ_JAFFTA010000001.1"/>
</dbReference>
<dbReference type="AlphaFoldDB" id="A0AAW4GD40"/>
<proteinExistence type="predicted"/>
<organism evidence="14 17">
    <name type="scientific">Stenotrophomonas lactitubi</name>
    <dbReference type="NCBI Taxonomy" id="2045214"/>
    <lineage>
        <taxon>Bacteria</taxon>
        <taxon>Pseudomonadati</taxon>
        <taxon>Pseudomonadota</taxon>
        <taxon>Gammaproteobacteria</taxon>
        <taxon>Lysobacterales</taxon>
        <taxon>Lysobacteraceae</taxon>
        <taxon>Stenotrophomonas</taxon>
    </lineage>
</organism>
<keyword evidence="4" id="KW-0597">Phosphoprotein</keyword>
<dbReference type="SMART" id="SM00388">
    <property type="entry name" value="HisKA"/>
    <property type="match status" value="1"/>
</dbReference>
<dbReference type="GO" id="GO:0000155">
    <property type="term" value="F:phosphorelay sensor kinase activity"/>
    <property type="evidence" value="ECO:0007669"/>
    <property type="project" value="InterPro"/>
</dbReference>
<dbReference type="InterPro" id="IPR003594">
    <property type="entry name" value="HATPase_dom"/>
</dbReference>
<dbReference type="Proteomes" id="UP000749453">
    <property type="component" value="Unassembled WGS sequence"/>
</dbReference>
<evidence type="ECO:0000256" key="6">
    <source>
        <dbReference type="ARBA" id="ARBA00022692"/>
    </source>
</evidence>
<evidence type="ECO:0000256" key="5">
    <source>
        <dbReference type="ARBA" id="ARBA00022679"/>
    </source>
</evidence>
<feature type="domain" description="HAMP" evidence="13">
    <location>
        <begin position="157"/>
        <end position="205"/>
    </location>
</feature>
<evidence type="ECO:0000256" key="2">
    <source>
        <dbReference type="ARBA" id="ARBA00004370"/>
    </source>
</evidence>
<keyword evidence="6 11" id="KW-0812">Transmembrane</keyword>
<reference evidence="16" key="1">
    <citation type="submission" date="2021-01" db="EMBL/GenBank/DDBJ databases">
        <title>Stenotrophomonas maltophilia.</title>
        <authorList>
            <person name="Yu Y."/>
        </authorList>
    </citation>
    <scope>NUCLEOTIDE SEQUENCE [LARGE SCALE GENOMIC DNA]</scope>
    <source>
        <strain evidence="16">As-6</strain>
    </source>
</reference>
<evidence type="ECO:0000256" key="1">
    <source>
        <dbReference type="ARBA" id="ARBA00000085"/>
    </source>
</evidence>
<dbReference type="InterPro" id="IPR005467">
    <property type="entry name" value="His_kinase_dom"/>
</dbReference>
<keyword evidence="9" id="KW-0902">Two-component regulatory system</keyword>
<dbReference type="EMBL" id="JAFFTB010000009">
    <property type="protein sequence ID" value="MBM9937790.1"/>
    <property type="molecule type" value="Genomic_DNA"/>
</dbReference>
<dbReference type="CDD" id="cd06225">
    <property type="entry name" value="HAMP"/>
    <property type="match status" value="1"/>
</dbReference>
<dbReference type="InterPro" id="IPR050428">
    <property type="entry name" value="TCS_sensor_his_kinase"/>
</dbReference>
<dbReference type="PROSITE" id="PS50109">
    <property type="entry name" value="HIS_KIN"/>
    <property type="match status" value="1"/>
</dbReference>
<dbReference type="EC" id="2.7.13.3" evidence="3"/>
<protein>
    <recommendedName>
        <fullName evidence="3">histidine kinase</fullName>
        <ecNumber evidence="3">2.7.13.3</ecNumber>
    </recommendedName>
</protein>
<dbReference type="InterPro" id="IPR036097">
    <property type="entry name" value="HisK_dim/P_sf"/>
</dbReference>
<dbReference type="SUPFAM" id="SSF47384">
    <property type="entry name" value="Homodimeric domain of signal transducing histidine kinase"/>
    <property type="match status" value="1"/>
</dbReference>
<evidence type="ECO:0000256" key="4">
    <source>
        <dbReference type="ARBA" id="ARBA00022553"/>
    </source>
</evidence>
<evidence type="ECO:0000256" key="8">
    <source>
        <dbReference type="ARBA" id="ARBA00022989"/>
    </source>
</evidence>
<keyword evidence="7 14" id="KW-0418">Kinase</keyword>
<gene>
    <name evidence="14" type="ORF">JJW18_01735</name>
    <name evidence="15" type="ORF">JJW19_06500</name>
</gene>
<feature type="domain" description="Histidine kinase" evidence="12">
    <location>
        <begin position="213"/>
        <end position="415"/>
    </location>
</feature>
<evidence type="ECO:0000313" key="14">
    <source>
        <dbReference type="EMBL" id="MBM9912194.1"/>
    </source>
</evidence>
<name>A0AAW4GD40_9GAMM</name>
<dbReference type="Gene3D" id="6.10.340.10">
    <property type="match status" value="1"/>
</dbReference>
<keyword evidence="5" id="KW-0808">Transferase</keyword>
<evidence type="ECO:0000259" key="12">
    <source>
        <dbReference type="PROSITE" id="PS50109"/>
    </source>
</evidence>
<dbReference type="PANTHER" id="PTHR45436:SF16">
    <property type="entry name" value="HISTIDINE KINASE"/>
    <property type="match status" value="1"/>
</dbReference>
<evidence type="ECO:0000259" key="13">
    <source>
        <dbReference type="PROSITE" id="PS50885"/>
    </source>
</evidence>
<comment type="caution">
    <text evidence="14">The sequence shown here is derived from an EMBL/GenBank/DDBJ whole genome shotgun (WGS) entry which is preliminary data.</text>
</comment>
<sequence length="418" mass="46737">MTTRSLKSLYRSLTLRTRITVSFVLLMAGAMGFIVLVELVDYDEVRASVVSMTQDREVHRLQAALASGEQPELTKGSQLYDARSAPQVLRRYGPGYHGEEGPNEWHLRVFESNGQRYYLLQDGEHYAYLEHLINAFAALVILTCVLCAFWIGRRTATHVIAPITRLAEAVQNKHKPFPYQDARDEIGVLARAFAQHSDELEQFLQREQCFAGDASHELRTPLAIIGGAAETLVHQLPADSHLVASADRIMRTTQEMQRQLTCLLLLSRDPRTVPRSVVPVRALIEECRERCAPWLSGKPVRLVLDAPQDQQVLTNAELARSVVWNLLRNACQYTDEGEVRVELRGGTLRIADTGPGLPPSIDAQQFQRFMPSARQSGEGLGLSIVQRAVEHMGWQMTVETSAQGCRFTLQMLPATPGT</sequence>
<dbReference type="PRINTS" id="PR00344">
    <property type="entry name" value="BCTRLSENSOR"/>
</dbReference>
<dbReference type="CDD" id="cd00082">
    <property type="entry name" value="HisKA"/>
    <property type="match status" value="1"/>
</dbReference>
<evidence type="ECO:0000313" key="15">
    <source>
        <dbReference type="EMBL" id="MBM9937790.1"/>
    </source>
</evidence>
<dbReference type="Proteomes" id="UP000784064">
    <property type="component" value="Unassembled WGS sequence"/>
</dbReference>
<feature type="transmembrane region" description="Helical" evidence="11">
    <location>
        <begin position="132"/>
        <end position="151"/>
    </location>
</feature>
<comment type="subcellular location">
    <subcellularLocation>
        <location evidence="2">Membrane</location>
    </subcellularLocation>
</comment>
<keyword evidence="8 11" id="KW-1133">Transmembrane helix</keyword>
<dbReference type="InterPro" id="IPR004358">
    <property type="entry name" value="Sig_transdc_His_kin-like_C"/>
</dbReference>
<dbReference type="Gene3D" id="1.10.287.130">
    <property type="match status" value="1"/>
</dbReference>
<evidence type="ECO:0000313" key="17">
    <source>
        <dbReference type="Proteomes" id="UP000784064"/>
    </source>
</evidence>
<dbReference type="Pfam" id="PF02518">
    <property type="entry name" value="HATPase_c"/>
    <property type="match status" value="1"/>
</dbReference>
<dbReference type="PANTHER" id="PTHR45436">
    <property type="entry name" value="SENSOR HISTIDINE KINASE YKOH"/>
    <property type="match status" value="1"/>
</dbReference>
<evidence type="ECO:0000256" key="7">
    <source>
        <dbReference type="ARBA" id="ARBA00022777"/>
    </source>
</evidence>
<dbReference type="GO" id="GO:0005886">
    <property type="term" value="C:plasma membrane"/>
    <property type="evidence" value="ECO:0007669"/>
    <property type="project" value="TreeGrafter"/>
</dbReference>
<dbReference type="Gene3D" id="3.30.565.10">
    <property type="entry name" value="Histidine kinase-like ATPase, C-terminal domain"/>
    <property type="match status" value="1"/>
</dbReference>
<dbReference type="InterPro" id="IPR003660">
    <property type="entry name" value="HAMP_dom"/>
</dbReference>
<feature type="transmembrane region" description="Helical" evidence="11">
    <location>
        <begin position="21"/>
        <end position="40"/>
    </location>
</feature>
<evidence type="ECO:0000256" key="11">
    <source>
        <dbReference type="SAM" id="Phobius"/>
    </source>
</evidence>
<accession>A0AAW4GD40</accession>